<dbReference type="Proteomes" id="UP000823863">
    <property type="component" value="Unassembled WGS sequence"/>
</dbReference>
<protein>
    <submittedName>
        <fullName evidence="1">Uncharacterized protein</fullName>
    </submittedName>
</protein>
<evidence type="ECO:0000313" key="2">
    <source>
        <dbReference type="Proteomes" id="UP000823863"/>
    </source>
</evidence>
<name>A0A9D2TCX8_9FIRM</name>
<evidence type="ECO:0000313" key="1">
    <source>
        <dbReference type="EMBL" id="HJC65334.1"/>
    </source>
</evidence>
<reference evidence="1" key="2">
    <citation type="submission" date="2021-04" db="EMBL/GenBank/DDBJ databases">
        <authorList>
            <person name="Gilroy R."/>
        </authorList>
    </citation>
    <scope>NUCLEOTIDE SEQUENCE</scope>
    <source>
        <strain evidence="1">CHK198-12963</strain>
    </source>
</reference>
<dbReference type="AlphaFoldDB" id="A0A9D2TCX8"/>
<proteinExistence type="predicted"/>
<organism evidence="1 2">
    <name type="scientific">Candidatus Enterocloster excrementigallinarum</name>
    <dbReference type="NCBI Taxonomy" id="2838558"/>
    <lineage>
        <taxon>Bacteria</taxon>
        <taxon>Bacillati</taxon>
        <taxon>Bacillota</taxon>
        <taxon>Clostridia</taxon>
        <taxon>Lachnospirales</taxon>
        <taxon>Lachnospiraceae</taxon>
        <taxon>Enterocloster</taxon>
    </lineage>
</organism>
<accession>A0A9D2TCX8</accession>
<comment type="caution">
    <text evidence="1">The sequence shown here is derived from an EMBL/GenBank/DDBJ whole genome shotgun (WGS) entry which is preliminary data.</text>
</comment>
<gene>
    <name evidence="1" type="ORF">H9931_01250</name>
</gene>
<reference evidence="1" key="1">
    <citation type="journal article" date="2021" name="PeerJ">
        <title>Extensive microbial diversity within the chicken gut microbiome revealed by metagenomics and culture.</title>
        <authorList>
            <person name="Gilroy R."/>
            <person name="Ravi A."/>
            <person name="Getino M."/>
            <person name="Pursley I."/>
            <person name="Horton D.L."/>
            <person name="Alikhan N.F."/>
            <person name="Baker D."/>
            <person name="Gharbi K."/>
            <person name="Hall N."/>
            <person name="Watson M."/>
            <person name="Adriaenssens E.M."/>
            <person name="Foster-Nyarko E."/>
            <person name="Jarju S."/>
            <person name="Secka A."/>
            <person name="Antonio M."/>
            <person name="Oren A."/>
            <person name="Chaudhuri R.R."/>
            <person name="La Ragione R."/>
            <person name="Hildebrand F."/>
            <person name="Pallen M.J."/>
        </authorList>
    </citation>
    <scope>NUCLEOTIDE SEQUENCE</scope>
    <source>
        <strain evidence="1">CHK198-12963</strain>
    </source>
</reference>
<sequence>MGIDFDMYAHRRNILKQYAKEHNVSMWQLSAYAGYKFDTNFARVTRTLTEKQLDNYRHMVDKIAADSR</sequence>
<dbReference type="EMBL" id="DWWB01000005">
    <property type="protein sequence ID" value="HJC65334.1"/>
    <property type="molecule type" value="Genomic_DNA"/>
</dbReference>